<evidence type="ECO:0000256" key="2">
    <source>
        <dbReference type="ARBA" id="ARBA00022614"/>
    </source>
</evidence>
<evidence type="ECO:0000256" key="4">
    <source>
        <dbReference type="SAM" id="Coils"/>
    </source>
</evidence>
<dbReference type="Pfam" id="PF13516">
    <property type="entry name" value="LRR_6"/>
    <property type="match status" value="7"/>
</dbReference>
<dbReference type="Gene3D" id="3.80.10.10">
    <property type="entry name" value="Ribonuclease Inhibitor"/>
    <property type="match status" value="2"/>
</dbReference>
<evidence type="ECO:0000256" key="3">
    <source>
        <dbReference type="ARBA" id="ARBA00022737"/>
    </source>
</evidence>
<comment type="caution">
    <text evidence="7">The sequence shown here is derived from an EMBL/GenBank/DDBJ whole genome shotgun (WGS) entry which is preliminary data.</text>
</comment>
<dbReference type="SMART" id="SM00368">
    <property type="entry name" value="LRR_RI"/>
    <property type="match status" value="8"/>
</dbReference>
<dbReference type="EMBL" id="LGRX02034474">
    <property type="protein sequence ID" value="KAK3237719.1"/>
    <property type="molecule type" value="Genomic_DNA"/>
</dbReference>
<feature type="coiled-coil region" evidence="4">
    <location>
        <begin position="618"/>
        <end position="659"/>
    </location>
</feature>
<dbReference type="SUPFAM" id="SSF52047">
    <property type="entry name" value="RNI-like"/>
    <property type="match status" value="1"/>
</dbReference>
<evidence type="ECO:0000259" key="6">
    <source>
        <dbReference type="PROSITE" id="PS50011"/>
    </source>
</evidence>
<accession>A0AAE0BKL9</accession>
<feature type="domain" description="Protein kinase" evidence="6">
    <location>
        <begin position="763"/>
        <end position="995"/>
    </location>
</feature>
<name>A0AAE0BKL9_9CHLO</name>
<gene>
    <name evidence="7" type="ORF">CYMTET_52226</name>
</gene>
<dbReference type="InterPro" id="IPR032675">
    <property type="entry name" value="LRR_dom_sf"/>
</dbReference>
<dbReference type="Pfam" id="PF00069">
    <property type="entry name" value="Pkinase"/>
    <property type="match status" value="1"/>
</dbReference>
<dbReference type="Proteomes" id="UP001190700">
    <property type="component" value="Unassembled WGS sequence"/>
</dbReference>
<evidence type="ECO:0000313" key="7">
    <source>
        <dbReference type="EMBL" id="KAK3237719.1"/>
    </source>
</evidence>
<reference evidence="7 8" key="1">
    <citation type="journal article" date="2015" name="Genome Biol. Evol.">
        <title>Comparative Genomics of a Bacterivorous Green Alga Reveals Evolutionary Causalities and Consequences of Phago-Mixotrophic Mode of Nutrition.</title>
        <authorList>
            <person name="Burns J.A."/>
            <person name="Paasch A."/>
            <person name="Narechania A."/>
            <person name="Kim E."/>
        </authorList>
    </citation>
    <scope>NUCLEOTIDE SEQUENCE [LARGE SCALE GENOMIC DNA]</scope>
    <source>
        <strain evidence="7 8">PLY_AMNH</strain>
    </source>
</reference>
<dbReference type="Gene3D" id="1.10.510.10">
    <property type="entry name" value="Transferase(Phosphotransferase) domain 1"/>
    <property type="match status" value="1"/>
</dbReference>
<keyword evidence="3" id="KW-0677">Repeat</keyword>
<keyword evidence="8" id="KW-1185">Reference proteome</keyword>
<dbReference type="GO" id="GO:0004672">
    <property type="term" value="F:protein kinase activity"/>
    <property type="evidence" value="ECO:0007669"/>
    <property type="project" value="InterPro"/>
</dbReference>
<evidence type="ECO:0000256" key="1">
    <source>
        <dbReference type="ARBA" id="ARBA00004430"/>
    </source>
</evidence>
<dbReference type="PANTHER" id="PTHR35128:SF1">
    <property type="entry name" value="SECRETION-REGULATING GUANINE NUCLEOTIDE EXCHANGE FACTOR"/>
    <property type="match status" value="1"/>
</dbReference>
<feature type="non-terminal residue" evidence="7">
    <location>
        <position position="1"/>
    </location>
</feature>
<feature type="region of interest" description="Disordered" evidence="5">
    <location>
        <begin position="1592"/>
        <end position="1655"/>
    </location>
</feature>
<feature type="compositionally biased region" description="Basic and acidic residues" evidence="5">
    <location>
        <begin position="1644"/>
        <end position="1655"/>
    </location>
</feature>
<dbReference type="GO" id="GO:0005930">
    <property type="term" value="C:axoneme"/>
    <property type="evidence" value="ECO:0007669"/>
    <property type="project" value="UniProtKB-SubCell"/>
</dbReference>
<dbReference type="CDD" id="cd00180">
    <property type="entry name" value="PKc"/>
    <property type="match status" value="1"/>
</dbReference>
<organism evidence="7 8">
    <name type="scientific">Cymbomonas tetramitiformis</name>
    <dbReference type="NCBI Taxonomy" id="36881"/>
    <lineage>
        <taxon>Eukaryota</taxon>
        <taxon>Viridiplantae</taxon>
        <taxon>Chlorophyta</taxon>
        <taxon>Pyramimonadophyceae</taxon>
        <taxon>Pyramimonadales</taxon>
        <taxon>Pyramimonadaceae</taxon>
        <taxon>Cymbomonas</taxon>
    </lineage>
</organism>
<feature type="coiled-coil region" evidence="4">
    <location>
        <begin position="154"/>
        <end position="188"/>
    </location>
</feature>
<dbReference type="GO" id="GO:0005524">
    <property type="term" value="F:ATP binding"/>
    <property type="evidence" value="ECO:0007669"/>
    <property type="project" value="InterPro"/>
</dbReference>
<proteinExistence type="predicted"/>
<sequence>GAAGNGIGEVGDVTLGVSTLANALQHANCKLTALHLEWNVVGAEGAKLLAAAVQHANCQLQELHLAGNGVREAGTLALAAALRNPNCKLRSLRLDGNGVGESGVSTLVSALESYNCKLRTLRLGGNEVGENGVFKLAEVLQHPNCRLSALNLAYYKLDDDVDEASNELQQLNCKLQTLNIAYDGISDEGAAALANALQHRNCKLSSLHLNGNGVRDAGAASLAAALQHVNCKLQSLHLEGNQVGDTGALSLATALQNPNCRLKELHLAGNAIKSEGGAILSECQLFSACDVSGVIGGNTSSISKFVYVRAVDVLKARLAREEITNSQGRGWMQTLAEWHQQYDDLCRMREPLGAAAAIPSTRIEELVEKMEEAIQWAQRPHYPLASEEMPAVQMQAEREAFLMQQCAVRAVVETELVAQEALEAAVRPRDKCRQLYIARLREVVQVDDVSATLAAIEASITALAGALDPMQAARPLHLSNEPGEGVPWPAIAVNQAVEQYRQYKEAGTEAAIEAAMAASGQAMQALEMQVGASALRGAAQLCTAESRMQVMMEAQCAGAAANLLEAVHRERNLWNSQRVNLEGLRRCGVALLAALREEAHWLQESQHVRQELEVQDQAVLAMEKLAGLEARLEAAKDKLREQKMSVEKMQLEARHAKNRVVNIASKPESPTATVAAAERERSDSMLMEGAARNELVESKRCLQEIRWQLVEHERHFPEVMRHLTVSLAQKGLPPDLAALWHPERRLSDFATNDQLPPSITSRHKVYRVTESGRLNDVYVVKEFEIRATEHDEALRSLWRRVHMLQRMQHRGIVPVVAVFKAREVDPVGRKFHAIQMPFYAQGQLDVWVRKAKVDERELRRTLLALLQAIVHVHAHGIAHNDICPENVLVDASGRPHISNFDSCVDVSKSADGGTPTSCFVSKRQHHGNVFGAPELAVTGPTFATDMFAFGRLVEVVAPRQEDAAQDILEDLLHRLASLEPAKRPTAAQACQHPYFDVPQGSEDERRTCCAPSSVTMCSGAEHSLRAGVECSNRLPGGPHFTCDACLVAELTRSNGALVCPCTEMKQCDSGEYADMDLATHLPHAEYEMYLSHKRQQIEEQIREMQGQRKADLERELACLKMVRLARGKLAMELTLSFGVWHKYLPSKFQQRYQLTCIVLLFALVGVTAKETRERGATRETLIGVVDTIWEMPLDEPKYILFFAHGCYHSATDMWGNSKVCPECESGLNGLIEEKRIRQTALGRGYVVVAMNSGDRENNRCWQEEFDDTNVDLERVTLALQTLMQREQSLSQLPLYVFGAGSGGTFASMLPHRMQIAGVLLMNVALRHAVATAHSQHGNFPQTLFLSFDTDKHLNSHIERSISALKVQRIRTGKLQVTSHRLTAEYFSTRTDGFIWPPFSAPLSYDILRTLIQAGLVTEVGDIKHDPRTSPWPQVLRADPVMQKQYNLSSSSLDPENSVIGQQLRIAYGKHQLFHDDFVMALEWLEGLKETFTQLKVRVSPPPPRNPSAPKNTETDVKEYFDHKKWLGYMEKFKQEPAFAGGIINQSPPPKTPPTLPPPPRNIQGFDDFIREKSGIHPVFSNFTNVTLEHEKQEQLNHEARKNVSEARKSVESASATEESVHTTENLPPAASLQDATVYEALPNIDHRGEDEKDPS</sequence>
<comment type="subcellular location">
    <subcellularLocation>
        <location evidence="1">Cytoplasm</location>
        <location evidence="1">Cytoskeleton</location>
        <location evidence="1">Cilium axoneme</location>
    </subcellularLocation>
</comment>
<dbReference type="PANTHER" id="PTHR35128">
    <property type="entry name" value="SECRETION-REGULATING GUANINE NUCLEOTIDE EXCHANGE FACTOR"/>
    <property type="match status" value="1"/>
</dbReference>
<dbReference type="InterPro" id="IPR001611">
    <property type="entry name" value="Leu-rich_rpt"/>
</dbReference>
<dbReference type="InterPro" id="IPR011009">
    <property type="entry name" value="Kinase-like_dom_sf"/>
</dbReference>
<keyword evidence="4" id="KW-0175">Coiled coil</keyword>
<keyword evidence="2" id="KW-0433">Leucine-rich repeat</keyword>
<feature type="compositionally biased region" description="Basic and acidic residues" evidence="5">
    <location>
        <begin position="1592"/>
        <end position="1610"/>
    </location>
</feature>
<dbReference type="SUPFAM" id="SSF56112">
    <property type="entry name" value="Protein kinase-like (PK-like)"/>
    <property type="match status" value="1"/>
</dbReference>
<protein>
    <recommendedName>
        <fullName evidence="6">Protein kinase domain-containing protein</fullName>
    </recommendedName>
</protein>
<evidence type="ECO:0000256" key="5">
    <source>
        <dbReference type="SAM" id="MobiDB-lite"/>
    </source>
</evidence>
<evidence type="ECO:0000313" key="8">
    <source>
        <dbReference type="Proteomes" id="UP001190700"/>
    </source>
</evidence>
<dbReference type="PROSITE" id="PS50011">
    <property type="entry name" value="PROTEIN_KINASE_DOM"/>
    <property type="match status" value="1"/>
</dbReference>
<dbReference type="InterPro" id="IPR000719">
    <property type="entry name" value="Prot_kinase_dom"/>
</dbReference>
<dbReference type="SMART" id="SM00220">
    <property type="entry name" value="S_TKc"/>
    <property type="match status" value="1"/>
</dbReference>